<comment type="catalytic activity">
    <reaction evidence="11 13">
        <text>a 5-hydroxymethyl-2'-deoxycytidine in DNA + 2-oxoglutarate + O2 = a 5-formyl-2'-deoxycytidine in DNA + succinate + CO2 + H2O</text>
        <dbReference type="Rhea" id="RHEA:53828"/>
        <dbReference type="Rhea" id="RHEA-COMP:13315"/>
        <dbReference type="Rhea" id="RHEA-COMP:13656"/>
        <dbReference type="ChEBI" id="CHEBI:15377"/>
        <dbReference type="ChEBI" id="CHEBI:15379"/>
        <dbReference type="ChEBI" id="CHEBI:16526"/>
        <dbReference type="ChEBI" id="CHEBI:16810"/>
        <dbReference type="ChEBI" id="CHEBI:30031"/>
        <dbReference type="ChEBI" id="CHEBI:136731"/>
        <dbReference type="ChEBI" id="CHEBI:137731"/>
        <dbReference type="EC" id="1.14.11.80"/>
    </reaction>
</comment>
<comment type="catalytic activity">
    <reaction evidence="10 13">
        <text>a 5-formyl-2'-deoxycytidine in DNA + 2-oxoglutarate + O2 = a 5-carboxyl-2'-deoxycytidine in DNA + succinate + CO2 + H(+)</text>
        <dbReference type="Rhea" id="RHEA:53832"/>
        <dbReference type="Rhea" id="RHEA-COMP:13656"/>
        <dbReference type="Rhea" id="RHEA-COMP:13657"/>
        <dbReference type="ChEBI" id="CHEBI:15378"/>
        <dbReference type="ChEBI" id="CHEBI:15379"/>
        <dbReference type="ChEBI" id="CHEBI:16526"/>
        <dbReference type="ChEBI" id="CHEBI:16810"/>
        <dbReference type="ChEBI" id="CHEBI:30031"/>
        <dbReference type="ChEBI" id="CHEBI:137731"/>
        <dbReference type="ChEBI" id="CHEBI:137732"/>
        <dbReference type="EC" id="1.14.11.80"/>
    </reaction>
</comment>
<evidence type="ECO:0000256" key="9">
    <source>
        <dbReference type="ARBA" id="ARBA00023004"/>
    </source>
</evidence>
<dbReference type="GO" id="GO:0008270">
    <property type="term" value="F:zinc ion binding"/>
    <property type="evidence" value="ECO:0007669"/>
    <property type="project" value="UniProtKB-UniRule"/>
</dbReference>
<dbReference type="CDD" id="cd18895">
    <property type="entry name" value="TET1"/>
    <property type="match status" value="1"/>
</dbReference>
<feature type="compositionally biased region" description="Basic and acidic residues" evidence="14">
    <location>
        <begin position="38"/>
        <end position="52"/>
    </location>
</feature>
<dbReference type="PROSITE" id="PS51058">
    <property type="entry name" value="ZF_CXXC"/>
    <property type="match status" value="1"/>
</dbReference>
<dbReference type="GO" id="GO:0141166">
    <property type="term" value="P:chromosomal 5-methylcytosine DNA demethylation pathway"/>
    <property type="evidence" value="ECO:0007669"/>
    <property type="project" value="UniProtKB-UniRule"/>
</dbReference>
<dbReference type="GeneTree" id="ENSGT00940000158935"/>
<gene>
    <name evidence="16" type="primary">tet1</name>
</gene>
<comment type="similarity">
    <text evidence="2 13">Belongs to the TET family.</text>
</comment>
<keyword evidence="5 12" id="KW-0863">Zinc-finger</keyword>
<comment type="cofactor">
    <cofactor evidence="13">
        <name>Fe(2+)</name>
        <dbReference type="ChEBI" id="CHEBI:29033"/>
    </cofactor>
    <text evidence="13">Binds 1 Fe(2+) ion per subunit.</text>
</comment>
<dbReference type="InterPro" id="IPR040175">
    <property type="entry name" value="TET1/2/3"/>
</dbReference>
<dbReference type="Ensembl" id="ENSSLUT00000050975.1">
    <property type="protein sequence ID" value="ENSSLUP00000049501.1"/>
    <property type="gene ID" value="ENSSLUG00000021603.1"/>
</dbReference>
<evidence type="ECO:0000256" key="4">
    <source>
        <dbReference type="ARBA" id="ARBA00022723"/>
    </source>
</evidence>
<keyword evidence="6 13" id="KW-0862">Zinc</keyword>
<evidence type="ECO:0000313" key="16">
    <source>
        <dbReference type="Ensembl" id="ENSSLUP00000049501.1"/>
    </source>
</evidence>
<comment type="function">
    <text evidence="13">Dioxygenase that catalyzes the conversion of the modified genomic base 5-methylcytosine (5mC) into 5-hydroxymethylcytosine (5hmC) and plays a key role in epigenetic chromatin reprogramming during embryonic development.</text>
</comment>
<dbReference type="GO" id="GO:0003677">
    <property type="term" value="F:DNA binding"/>
    <property type="evidence" value="ECO:0007669"/>
    <property type="project" value="InterPro"/>
</dbReference>
<keyword evidence="4 13" id="KW-0479">Metal-binding</keyword>
<feature type="region of interest" description="Disordered" evidence="14">
    <location>
        <begin position="386"/>
        <end position="438"/>
    </location>
</feature>
<feature type="compositionally biased region" description="Polar residues" evidence="14">
    <location>
        <begin position="285"/>
        <end position="304"/>
    </location>
</feature>
<evidence type="ECO:0000256" key="13">
    <source>
        <dbReference type="RuleBase" id="RU367064"/>
    </source>
</evidence>
<evidence type="ECO:0000313" key="17">
    <source>
        <dbReference type="Proteomes" id="UP000694568"/>
    </source>
</evidence>
<feature type="compositionally biased region" description="Low complexity" evidence="14">
    <location>
        <begin position="147"/>
        <end position="156"/>
    </location>
</feature>
<reference evidence="16" key="1">
    <citation type="submission" date="2025-08" db="UniProtKB">
        <authorList>
            <consortium name="Ensembl"/>
        </authorList>
    </citation>
    <scope>IDENTIFICATION</scope>
</reference>
<keyword evidence="3" id="KW-0158">Chromosome</keyword>
<dbReference type="InterPro" id="IPR046942">
    <property type="entry name" value="TET_oxygenase"/>
</dbReference>
<evidence type="ECO:0000256" key="8">
    <source>
        <dbReference type="ARBA" id="ARBA00023002"/>
    </source>
</evidence>
<evidence type="ECO:0000259" key="15">
    <source>
        <dbReference type="PROSITE" id="PS51058"/>
    </source>
</evidence>
<keyword evidence="8 13" id="KW-0560">Oxidoreductase</keyword>
<keyword evidence="9 13" id="KW-0408">Iron</keyword>
<evidence type="ECO:0000256" key="10">
    <source>
        <dbReference type="ARBA" id="ARBA00047840"/>
    </source>
</evidence>
<sequence>MPATTKPTRRQTPAQRKNGQKVISTKKQTCNSNKPRGRATERPQKTPAESKRSTARAKAQSGRSPRGRGVSRPASQGPGRSSGRVNHALNVTGSARLRRPSNPLDHCGELQDPLGRRKSLRGTQMSVTLCQLPKPCRGGRNSRRGAGRQAASQQGNTRNQHSGTSINDLTSDDDGNENLEACAAEETLPVSLITDFEVPASIIDHGLGVNNAKECSPLKADSPPCNDMLEDCVQCSCDSTITQPKDKKPVSHNSEGNLRCVIRVCDDVDGQLKLCSDRSKDSPSVLMNSGSPGVQSSSEGNDSSSILVNKFDRLASDSKQDDVCTVYQEEGNMSDVKENRTDERVILVNERKEKIHHERGESLEAEKAVERQNETVEVMEQIVERLGNCEGEEGRNKEKENDVSINPADSHPSTPASQCPDPPHSNNGLTAQSESPVNVLSVSNAATSNPTKAPFTSEVLKPEVLSQGKTDMQPTVHGAKPQFTGSSAVAETALRVQTVLVKRNMPVIIHSDSFKPRSLRDSSQGEPHQLQSLAIPSPQGEKHACTLAETKTKDSEFNREALARHSQKVTSSLSLSLVPQLSTDALTAECEPNHSKDSVVVAVSEPGTVPKISTPSLDGSFTFSCSSESTRSSFSFDTESEAGYGESSPSILPGSCGTEEACLPSWKTQKKERKKRSRCGTCEPCLRKINCGQCSCCLNRRTGHQICKMRKCVELRRRRPSSLLMLSAAQVRLIITLHMYLVFCFFPTDHFIEKEEGPYYTHLGAGPSVPAVRELMENRYGAKGNAVRVEVVVYTGKEGKSSQGCPIAKWVIRRDSEQEKLLCLVRRRPGHYCDTAVLVILILAWEGIPRPVADNLYQDLTQTLFKYGSPTSRRCALNEDRTCACQGLDPDTCGASFSFGCSWSMYFNGCKFARSKVPRKFRLLGDYREEKIENNLHSLATDLAPLYKRLAPEAFQNQVENEAAGSDCRLGGREGRPFSGVTACVDFCAHAHKDTHNMNNGSTVVCTLTKEDNRAVRNIPEDEQLHVLPLYKISDRDEFGQVEGQWAKIRSGALQVLSAFPREVSEQESSFCYLLFLPPRPASVGRYPPERIQPSTYNQSTSSYPTLSAGLTPQKEVISPNYHGLPGLQFGQNGSALNYKTVSETVNGYSPASGDQSVRITPHNVRGHGLPPLSSLPLPPQAPPLEPEEVKQEEVWSDSEHNFLDRDIGGVAVAPSHGSILIECARRELHATTPILRPNRSHPTRISLVFYQHKSLNEPGHGMAMWDAKMANKSWTLPRDGVVTVSPYALTQVTGPYNRWT</sequence>
<dbReference type="PANTHER" id="PTHR23358">
    <property type="entry name" value="METHYLCYTOSINE DIOXYGENASE TET"/>
    <property type="match status" value="1"/>
</dbReference>
<feature type="compositionally biased region" description="Polar residues" evidence="14">
    <location>
        <begin position="157"/>
        <end position="169"/>
    </location>
</feature>
<dbReference type="GO" id="GO:0070579">
    <property type="term" value="F:DNA 5-methylcytosine dioxygenase activity"/>
    <property type="evidence" value="ECO:0007669"/>
    <property type="project" value="UniProtKB-UniRule"/>
</dbReference>
<feature type="domain" description="CXXC-type" evidence="15">
    <location>
        <begin position="672"/>
        <end position="713"/>
    </location>
</feature>
<dbReference type="GO" id="GO:0005634">
    <property type="term" value="C:nucleus"/>
    <property type="evidence" value="ECO:0007669"/>
    <property type="project" value="UniProtKB-UniRule"/>
</dbReference>
<protein>
    <recommendedName>
        <fullName evidence="13">Methylcytosine dioxygenase TET</fullName>
        <ecNumber evidence="13">1.14.11.80</ecNumber>
    </recommendedName>
</protein>
<name>A0A8D0A9E1_SANLU</name>
<dbReference type="SMART" id="SM01333">
    <property type="entry name" value="Tet_JBP"/>
    <property type="match status" value="1"/>
</dbReference>
<keyword evidence="7 13" id="KW-0223">Dioxygenase</keyword>
<feature type="compositionally biased region" description="Low complexity" evidence="14">
    <location>
        <begin position="61"/>
        <end position="75"/>
    </location>
</feature>
<dbReference type="PANTHER" id="PTHR23358:SF2">
    <property type="entry name" value="METHYLCYTOSINE DIOXYGENASE TET1"/>
    <property type="match status" value="1"/>
</dbReference>
<keyword evidence="17" id="KW-1185">Reference proteome</keyword>
<proteinExistence type="inferred from homology"/>
<dbReference type="Proteomes" id="UP000694568">
    <property type="component" value="Unplaced"/>
</dbReference>
<comment type="cofactor">
    <cofactor evidence="13">
        <name>Zn(2+)</name>
        <dbReference type="ChEBI" id="CHEBI:29105"/>
    </cofactor>
    <text evidence="13">The zinc ions have a structural role.</text>
</comment>
<evidence type="ECO:0000256" key="11">
    <source>
        <dbReference type="ARBA" id="ARBA00049431"/>
    </source>
</evidence>
<evidence type="ECO:0000256" key="6">
    <source>
        <dbReference type="ARBA" id="ARBA00022833"/>
    </source>
</evidence>
<dbReference type="GO" id="GO:0045944">
    <property type="term" value="P:positive regulation of transcription by RNA polymerase II"/>
    <property type="evidence" value="ECO:0007669"/>
    <property type="project" value="TreeGrafter"/>
</dbReference>
<dbReference type="EC" id="1.14.11.80" evidence="13"/>
<feature type="compositionally biased region" description="Polar residues" evidence="14">
    <location>
        <begin position="424"/>
        <end position="438"/>
    </location>
</feature>
<dbReference type="InterPro" id="IPR002857">
    <property type="entry name" value="Znf_CXXC"/>
</dbReference>
<evidence type="ECO:0000256" key="5">
    <source>
        <dbReference type="ARBA" id="ARBA00022771"/>
    </source>
</evidence>
<feature type="region of interest" description="Disordered" evidence="14">
    <location>
        <begin position="1"/>
        <end position="176"/>
    </location>
</feature>
<reference evidence="16" key="2">
    <citation type="submission" date="2025-09" db="UniProtKB">
        <authorList>
            <consortium name="Ensembl"/>
        </authorList>
    </citation>
    <scope>IDENTIFICATION</scope>
</reference>
<evidence type="ECO:0000256" key="12">
    <source>
        <dbReference type="PROSITE-ProRule" id="PRU00509"/>
    </source>
</evidence>
<dbReference type="Pfam" id="PF12851">
    <property type="entry name" value="Tet_JBP"/>
    <property type="match status" value="1"/>
</dbReference>
<dbReference type="GO" id="GO:0005694">
    <property type="term" value="C:chromosome"/>
    <property type="evidence" value="ECO:0007669"/>
    <property type="project" value="UniProtKB-SubCell"/>
</dbReference>
<comment type="subcellular location">
    <subcellularLocation>
        <location evidence="1">Chromosome</location>
    </subcellularLocation>
</comment>
<evidence type="ECO:0000256" key="2">
    <source>
        <dbReference type="ARBA" id="ARBA00007502"/>
    </source>
</evidence>
<dbReference type="InterPro" id="IPR024779">
    <property type="entry name" value="2OGFeDO_JBP1/TET_oxygenase_dom"/>
</dbReference>
<comment type="catalytic activity">
    <reaction evidence="13">
        <text>a 5-methyl-2'-deoxycytidine in DNA + 2-oxoglutarate + O2 = a 5-hydroxymethyl-2'-deoxycytidine in DNA + succinate + CO2</text>
        <dbReference type="Rhea" id="RHEA:52636"/>
        <dbReference type="Rhea" id="RHEA-COMP:11370"/>
        <dbReference type="Rhea" id="RHEA-COMP:13315"/>
        <dbReference type="ChEBI" id="CHEBI:15379"/>
        <dbReference type="ChEBI" id="CHEBI:16526"/>
        <dbReference type="ChEBI" id="CHEBI:16810"/>
        <dbReference type="ChEBI" id="CHEBI:30031"/>
        <dbReference type="ChEBI" id="CHEBI:85454"/>
        <dbReference type="ChEBI" id="CHEBI:136731"/>
        <dbReference type="EC" id="1.14.11.80"/>
    </reaction>
</comment>
<evidence type="ECO:0000256" key="3">
    <source>
        <dbReference type="ARBA" id="ARBA00022454"/>
    </source>
</evidence>
<evidence type="ECO:0000256" key="14">
    <source>
        <dbReference type="SAM" id="MobiDB-lite"/>
    </source>
</evidence>
<organism evidence="16 17">
    <name type="scientific">Sander lucioperca</name>
    <name type="common">Pike-perch</name>
    <name type="synonym">Perca lucioperca</name>
    <dbReference type="NCBI Taxonomy" id="283035"/>
    <lineage>
        <taxon>Eukaryota</taxon>
        <taxon>Metazoa</taxon>
        <taxon>Chordata</taxon>
        <taxon>Craniata</taxon>
        <taxon>Vertebrata</taxon>
        <taxon>Euteleostomi</taxon>
        <taxon>Actinopterygii</taxon>
        <taxon>Neopterygii</taxon>
        <taxon>Teleostei</taxon>
        <taxon>Neoteleostei</taxon>
        <taxon>Acanthomorphata</taxon>
        <taxon>Eupercaria</taxon>
        <taxon>Perciformes</taxon>
        <taxon>Percoidei</taxon>
        <taxon>Percidae</taxon>
        <taxon>Luciopercinae</taxon>
        <taxon>Sander</taxon>
    </lineage>
</organism>
<dbReference type="GO" id="GO:0040029">
    <property type="term" value="P:epigenetic regulation of gene expression"/>
    <property type="evidence" value="ECO:0007669"/>
    <property type="project" value="InterPro"/>
</dbReference>
<evidence type="ECO:0000256" key="1">
    <source>
        <dbReference type="ARBA" id="ARBA00004286"/>
    </source>
</evidence>
<accession>A0A8D0A9E1</accession>
<feature type="compositionally biased region" description="Polar residues" evidence="14">
    <location>
        <begin position="10"/>
        <end position="34"/>
    </location>
</feature>
<evidence type="ECO:0000256" key="7">
    <source>
        <dbReference type="ARBA" id="ARBA00022964"/>
    </source>
</evidence>
<feature type="region of interest" description="Disordered" evidence="14">
    <location>
        <begin position="279"/>
        <end position="304"/>
    </location>
</feature>
<feature type="compositionally biased region" description="Basic and acidic residues" evidence="14">
    <location>
        <begin position="392"/>
        <end position="402"/>
    </location>
</feature>
<dbReference type="Pfam" id="PF02008">
    <property type="entry name" value="zf-CXXC"/>
    <property type="match status" value="1"/>
</dbReference>